<evidence type="ECO:0000256" key="1">
    <source>
        <dbReference type="ARBA" id="ARBA00004726"/>
    </source>
</evidence>
<evidence type="ECO:0000256" key="11">
    <source>
        <dbReference type="ARBA" id="ARBA00049494"/>
    </source>
</evidence>
<evidence type="ECO:0000256" key="8">
    <source>
        <dbReference type="ARBA" id="ARBA00022741"/>
    </source>
</evidence>
<organism evidence="13 14">
    <name type="scientific">Paraburkholderia bengalensis</name>
    <dbReference type="NCBI Taxonomy" id="2747562"/>
    <lineage>
        <taxon>Bacteria</taxon>
        <taxon>Pseudomonadati</taxon>
        <taxon>Pseudomonadota</taxon>
        <taxon>Betaproteobacteria</taxon>
        <taxon>Burkholderiales</taxon>
        <taxon>Burkholderiaceae</taxon>
        <taxon>Paraburkholderia</taxon>
    </lineage>
</organism>
<sequence>MKVISDPHEFNVSRSVVSIGMFDGVHRGHRFVLRKLRERALSLRAPAIVITFDPHPLATLHPASCPAFITTLEDRIALLASTRHVDYCLVLRFDRERSNEMANNFVRRTLVNMLGMRSLIVGENFACGSGRQGNITYLGNLGAGLGFDVDPLPLMCDESIANGVHCSSTETRRLIQRGDIASANAMLDRPHELSGTAFTLSVGTCRVTDIVVPGAMCSPPAGDNAGTVKKQDVEGPWTAAILQVQEQHPQIGAHRVRLLVGNDIDIAPGDAVSVRFLDSVKPVANRVASAAMASAE</sequence>
<evidence type="ECO:0000256" key="6">
    <source>
        <dbReference type="ARBA" id="ARBA00022679"/>
    </source>
</evidence>
<feature type="domain" description="FAD synthetase" evidence="12">
    <location>
        <begin position="13"/>
        <end position="159"/>
    </location>
</feature>
<keyword evidence="7" id="KW-0548">Nucleotidyltransferase</keyword>
<evidence type="ECO:0000313" key="14">
    <source>
        <dbReference type="Proteomes" id="UP001386437"/>
    </source>
</evidence>
<evidence type="ECO:0000256" key="3">
    <source>
        <dbReference type="ARBA" id="ARBA00012393"/>
    </source>
</evidence>
<evidence type="ECO:0000256" key="5">
    <source>
        <dbReference type="ARBA" id="ARBA00022643"/>
    </source>
</evidence>
<comment type="similarity">
    <text evidence="2">Belongs to the RibF family.</text>
</comment>
<evidence type="ECO:0000256" key="9">
    <source>
        <dbReference type="ARBA" id="ARBA00022827"/>
    </source>
</evidence>
<proteinExistence type="inferred from homology"/>
<protein>
    <recommendedName>
        <fullName evidence="3">FAD synthase</fullName>
        <ecNumber evidence="3">2.7.7.2</ecNumber>
    </recommendedName>
</protein>
<accession>A0ABU8J547</accession>
<evidence type="ECO:0000256" key="2">
    <source>
        <dbReference type="ARBA" id="ARBA00010214"/>
    </source>
</evidence>
<comment type="pathway">
    <text evidence="1">Cofactor biosynthesis; FAD biosynthesis; FAD from FMN: step 1/1.</text>
</comment>
<dbReference type="EMBL" id="JACFYJ010000148">
    <property type="protein sequence ID" value="MEI6003006.1"/>
    <property type="molecule type" value="Genomic_DNA"/>
</dbReference>
<dbReference type="Gene3D" id="3.40.50.620">
    <property type="entry name" value="HUPs"/>
    <property type="match status" value="1"/>
</dbReference>
<dbReference type="RefSeq" id="WP_336602570.1">
    <property type="nucleotide sequence ID" value="NZ_JACFYJ010000148.1"/>
</dbReference>
<keyword evidence="4" id="KW-0285">Flavoprotein</keyword>
<dbReference type="Pfam" id="PF06574">
    <property type="entry name" value="FAD_syn"/>
    <property type="match status" value="1"/>
</dbReference>
<evidence type="ECO:0000313" key="13">
    <source>
        <dbReference type="EMBL" id="MEI6003006.1"/>
    </source>
</evidence>
<name>A0ABU8J547_9BURK</name>
<dbReference type="InterPro" id="IPR014729">
    <property type="entry name" value="Rossmann-like_a/b/a_fold"/>
</dbReference>
<keyword evidence="14" id="KW-1185">Reference proteome</keyword>
<dbReference type="InterPro" id="IPR015864">
    <property type="entry name" value="FAD_synthase"/>
</dbReference>
<dbReference type="PANTHER" id="PTHR22749:SF6">
    <property type="entry name" value="RIBOFLAVIN KINASE"/>
    <property type="match status" value="1"/>
</dbReference>
<comment type="caution">
    <text evidence="13">The sequence shown here is derived from an EMBL/GenBank/DDBJ whole genome shotgun (WGS) entry which is preliminary data.</text>
</comment>
<dbReference type="CDD" id="cd02064">
    <property type="entry name" value="FAD_synthetase_N"/>
    <property type="match status" value="1"/>
</dbReference>
<reference evidence="13 14" key="1">
    <citation type="journal article" date="2022" name="Arch. Microbiol.">
        <title>Paraburkholderia bengalensis sp. nov. isolated from roots of Oryza sativa, IR64.</title>
        <authorList>
            <person name="Nag P."/>
            <person name="Mondal N."/>
            <person name="Sarkar J."/>
            <person name="Das S."/>
        </authorList>
    </citation>
    <scope>NUCLEOTIDE SEQUENCE [LARGE SCALE GENOMIC DNA]</scope>
    <source>
        <strain evidence="13 14">IR64_4_BI</strain>
    </source>
</reference>
<keyword evidence="9" id="KW-0274">FAD</keyword>
<dbReference type="PANTHER" id="PTHR22749">
    <property type="entry name" value="RIBOFLAVIN KINASE/FMN ADENYLYLTRANSFERASE"/>
    <property type="match status" value="1"/>
</dbReference>
<evidence type="ECO:0000259" key="12">
    <source>
        <dbReference type="Pfam" id="PF06574"/>
    </source>
</evidence>
<dbReference type="EC" id="2.7.7.2" evidence="3"/>
<keyword evidence="8" id="KW-0547">Nucleotide-binding</keyword>
<evidence type="ECO:0000256" key="7">
    <source>
        <dbReference type="ARBA" id="ARBA00022695"/>
    </source>
</evidence>
<dbReference type="SUPFAM" id="SSF52374">
    <property type="entry name" value="Nucleotidylyl transferase"/>
    <property type="match status" value="1"/>
</dbReference>
<evidence type="ECO:0000256" key="4">
    <source>
        <dbReference type="ARBA" id="ARBA00022630"/>
    </source>
</evidence>
<dbReference type="Proteomes" id="UP001386437">
    <property type="component" value="Unassembled WGS sequence"/>
</dbReference>
<comment type="catalytic activity">
    <reaction evidence="11">
        <text>FMN + ATP + H(+) = FAD + diphosphate</text>
        <dbReference type="Rhea" id="RHEA:17237"/>
        <dbReference type="ChEBI" id="CHEBI:15378"/>
        <dbReference type="ChEBI" id="CHEBI:30616"/>
        <dbReference type="ChEBI" id="CHEBI:33019"/>
        <dbReference type="ChEBI" id="CHEBI:57692"/>
        <dbReference type="ChEBI" id="CHEBI:58210"/>
        <dbReference type="EC" id="2.7.7.2"/>
    </reaction>
</comment>
<keyword evidence="6" id="KW-0808">Transferase</keyword>
<gene>
    <name evidence="13" type="ORF">H3V53_39770</name>
</gene>
<keyword evidence="5" id="KW-0288">FMN</keyword>
<keyword evidence="10" id="KW-0067">ATP-binding</keyword>
<dbReference type="InterPro" id="IPR023468">
    <property type="entry name" value="Riboflavin_kinase"/>
</dbReference>
<evidence type="ECO:0000256" key="10">
    <source>
        <dbReference type="ARBA" id="ARBA00022840"/>
    </source>
</evidence>